<dbReference type="PANTHER" id="PTHR24282:SF273">
    <property type="entry name" value="CYTOCHROME P450 CYP72A219-LIKE"/>
    <property type="match status" value="1"/>
</dbReference>
<evidence type="ECO:0000256" key="3">
    <source>
        <dbReference type="ARBA" id="ARBA00022617"/>
    </source>
</evidence>
<evidence type="ECO:0000256" key="7">
    <source>
        <dbReference type="ARBA" id="ARBA00023002"/>
    </source>
</evidence>
<evidence type="ECO:0000256" key="6">
    <source>
        <dbReference type="ARBA" id="ARBA00022989"/>
    </source>
</evidence>
<dbReference type="GO" id="GO:0004497">
    <property type="term" value="F:monooxygenase activity"/>
    <property type="evidence" value="ECO:0007669"/>
    <property type="project" value="UniProtKB-KW"/>
</dbReference>
<dbReference type="InterPro" id="IPR017972">
    <property type="entry name" value="Cyt_P450_CS"/>
</dbReference>
<evidence type="ECO:0000256" key="9">
    <source>
        <dbReference type="ARBA" id="ARBA00023033"/>
    </source>
</evidence>
<gene>
    <name evidence="13" type="ORF">Slati_1049900</name>
</gene>
<dbReference type="GO" id="GO:0005506">
    <property type="term" value="F:iron ion binding"/>
    <property type="evidence" value="ECO:0007669"/>
    <property type="project" value="InterPro"/>
</dbReference>
<dbReference type="Pfam" id="PF00067">
    <property type="entry name" value="p450"/>
    <property type="match status" value="1"/>
</dbReference>
<keyword evidence="5 11" id="KW-0479">Metal-binding</keyword>
<feature type="binding site" description="axial binding residue" evidence="11">
    <location>
        <position position="511"/>
    </location>
    <ligand>
        <name>heme</name>
        <dbReference type="ChEBI" id="CHEBI:30413"/>
    </ligand>
    <ligandPart>
        <name>Fe</name>
        <dbReference type="ChEBI" id="CHEBI:18248"/>
    </ligandPart>
</feature>
<dbReference type="GO" id="GO:0016705">
    <property type="term" value="F:oxidoreductase activity, acting on paired donors, with incorporation or reduction of molecular oxygen"/>
    <property type="evidence" value="ECO:0007669"/>
    <property type="project" value="InterPro"/>
</dbReference>
<comment type="cofactor">
    <cofactor evidence="11">
        <name>heme</name>
        <dbReference type="ChEBI" id="CHEBI:30413"/>
    </cofactor>
</comment>
<evidence type="ECO:0000256" key="1">
    <source>
        <dbReference type="ARBA" id="ARBA00004167"/>
    </source>
</evidence>
<evidence type="ECO:0000256" key="11">
    <source>
        <dbReference type="PIRSR" id="PIRSR602401-1"/>
    </source>
</evidence>
<comment type="caution">
    <text evidence="13">The sequence shown here is derived from an EMBL/GenBank/DDBJ whole genome shotgun (WGS) entry which is preliminary data.</text>
</comment>
<keyword evidence="6" id="KW-1133">Transmembrane helix</keyword>
<reference evidence="13" key="1">
    <citation type="submission" date="2020-06" db="EMBL/GenBank/DDBJ databases">
        <authorList>
            <person name="Li T."/>
            <person name="Hu X."/>
            <person name="Zhang T."/>
            <person name="Song X."/>
            <person name="Zhang H."/>
            <person name="Dai N."/>
            <person name="Sheng W."/>
            <person name="Hou X."/>
            <person name="Wei L."/>
        </authorList>
    </citation>
    <scope>NUCLEOTIDE SEQUENCE</scope>
    <source>
        <strain evidence="13">KEN1</strain>
        <tissue evidence="13">Leaf</tissue>
    </source>
</reference>
<accession>A0AAW2XSG7</accession>
<dbReference type="PRINTS" id="PR00463">
    <property type="entry name" value="EP450I"/>
</dbReference>
<dbReference type="GO" id="GO:0020037">
    <property type="term" value="F:heme binding"/>
    <property type="evidence" value="ECO:0007669"/>
    <property type="project" value="InterPro"/>
</dbReference>
<dbReference type="InterPro" id="IPR001128">
    <property type="entry name" value="Cyt_P450"/>
</dbReference>
<keyword evidence="9 12" id="KW-0503">Monooxygenase</keyword>
<keyword evidence="3 11" id="KW-0349">Heme</keyword>
<proteinExistence type="inferred from homology"/>
<keyword evidence="8 11" id="KW-0408">Iron</keyword>
<protein>
    <submittedName>
        <fullName evidence="13">Cytochrome</fullName>
    </submittedName>
</protein>
<evidence type="ECO:0000313" key="13">
    <source>
        <dbReference type="EMBL" id="KAL0457107.1"/>
    </source>
</evidence>
<sequence length="563" mass="64345">MGGEEWKMVLEPKRGRRRWWVAAILGEKEVVGRSLETGRGHDRVGGGRGKDGLLWCVPPKVGMESWRFLNWVWIRPRKLEKLLRKQGFKGNSYKFLFGDAREAAKLYEEAYSRPIGITDDVTPRAFPLAIKTIRTYGEKSFMWVGPIPVCFVMDLDAIKIILNRFDAFQKSFKASNPIFKRLVGGLIVYEGEQWSRNRKKLNPAFHMEKLKEIVATMHTQGTEVLDEWSSTIPKDGSPHIVDVYPYFKHFTGCVVSYALFSSTPTALVKRTFRIISELTHISNQSQPFSIPGEQYLPIEKYKRANEIEDELTATFSRMAEERLAQRRAGEQKLEPDLFDLVVDEVEAVDIKNKRGRAAAMYELIQQCKLFYVAGHESTANLIAWTTVMLAYHQDWQARIREEVFRVLGDRNITGDDLASLKILTMFIHEVLRLYPPAIELSRVVEEETTIGDVTFPKDAMIMMPIILLHRNPKIWGDDALEFKPERFAEGVLKAANGHAAFVPFGWGLRTCIGANLSVIEAKVFTALFLRRFSFELAPTYAHTPTVAILLQPQHGIPLILRKL</sequence>
<evidence type="ECO:0000256" key="2">
    <source>
        <dbReference type="ARBA" id="ARBA00010617"/>
    </source>
</evidence>
<name>A0AAW2XSG7_9LAMI</name>
<dbReference type="PROSITE" id="PS00086">
    <property type="entry name" value="CYTOCHROME_P450"/>
    <property type="match status" value="1"/>
</dbReference>
<dbReference type="InterPro" id="IPR036396">
    <property type="entry name" value="Cyt_P450_sf"/>
</dbReference>
<dbReference type="PANTHER" id="PTHR24282">
    <property type="entry name" value="CYTOCHROME P450 FAMILY MEMBER"/>
    <property type="match status" value="1"/>
</dbReference>
<evidence type="ECO:0000256" key="4">
    <source>
        <dbReference type="ARBA" id="ARBA00022692"/>
    </source>
</evidence>
<organism evidence="13">
    <name type="scientific">Sesamum latifolium</name>
    <dbReference type="NCBI Taxonomy" id="2727402"/>
    <lineage>
        <taxon>Eukaryota</taxon>
        <taxon>Viridiplantae</taxon>
        <taxon>Streptophyta</taxon>
        <taxon>Embryophyta</taxon>
        <taxon>Tracheophyta</taxon>
        <taxon>Spermatophyta</taxon>
        <taxon>Magnoliopsida</taxon>
        <taxon>eudicotyledons</taxon>
        <taxon>Gunneridae</taxon>
        <taxon>Pentapetalae</taxon>
        <taxon>asterids</taxon>
        <taxon>lamiids</taxon>
        <taxon>Lamiales</taxon>
        <taxon>Pedaliaceae</taxon>
        <taxon>Sesamum</taxon>
    </lineage>
</organism>
<evidence type="ECO:0000256" key="10">
    <source>
        <dbReference type="ARBA" id="ARBA00023136"/>
    </source>
</evidence>
<comment type="similarity">
    <text evidence="2 12">Belongs to the cytochrome P450 family.</text>
</comment>
<dbReference type="AlphaFoldDB" id="A0AAW2XSG7"/>
<comment type="subcellular location">
    <subcellularLocation>
        <location evidence="1">Membrane</location>
        <topology evidence="1">Single-pass membrane protein</topology>
    </subcellularLocation>
</comment>
<dbReference type="InterPro" id="IPR050665">
    <property type="entry name" value="Cytochrome_P450_Monooxygen"/>
</dbReference>
<dbReference type="EMBL" id="JACGWN010000003">
    <property type="protein sequence ID" value="KAL0457107.1"/>
    <property type="molecule type" value="Genomic_DNA"/>
</dbReference>
<keyword evidence="10" id="KW-0472">Membrane</keyword>
<dbReference type="Gene3D" id="1.10.630.10">
    <property type="entry name" value="Cytochrome P450"/>
    <property type="match status" value="1"/>
</dbReference>
<evidence type="ECO:0000256" key="12">
    <source>
        <dbReference type="RuleBase" id="RU000461"/>
    </source>
</evidence>
<dbReference type="PRINTS" id="PR00385">
    <property type="entry name" value="P450"/>
</dbReference>
<dbReference type="InterPro" id="IPR002401">
    <property type="entry name" value="Cyt_P450_E_grp-I"/>
</dbReference>
<dbReference type="GO" id="GO:0016020">
    <property type="term" value="C:membrane"/>
    <property type="evidence" value="ECO:0007669"/>
    <property type="project" value="UniProtKB-SubCell"/>
</dbReference>
<reference evidence="13" key="2">
    <citation type="journal article" date="2024" name="Plant">
        <title>Genomic evolution and insights into agronomic trait innovations of Sesamum species.</title>
        <authorList>
            <person name="Miao H."/>
            <person name="Wang L."/>
            <person name="Qu L."/>
            <person name="Liu H."/>
            <person name="Sun Y."/>
            <person name="Le M."/>
            <person name="Wang Q."/>
            <person name="Wei S."/>
            <person name="Zheng Y."/>
            <person name="Lin W."/>
            <person name="Duan Y."/>
            <person name="Cao H."/>
            <person name="Xiong S."/>
            <person name="Wang X."/>
            <person name="Wei L."/>
            <person name="Li C."/>
            <person name="Ma Q."/>
            <person name="Ju M."/>
            <person name="Zhao R."/>
            <person name="Li G."/>
            <person name="Mu C."/>
            <person name="Tian Q."/>
            <person name="Mei H."/>
            <person name="Zhang T."/>
            <person name="Gao T."/>
            <person name="Zhang H."/>
        </authorList>
    </citation>
    <scope>NUCLEOTIDE SEQUENCE</scope>
    <source>
        <strain evidence="13">KEN1</strain>
    </source>
</reference>
<evidence type="ECO:0000256" key="8">
    <source>
        <dbReference type="ARBA" id="ARBA00023004"/>
    </source>
</evidence>
<dbReference type="SUPFAM" id="SSF48264">
    <property type="entry name" value="Cytochrome P450"/>
    <property type="match status" value="1"/>
</dbReference>
<keyword evidence="7 12" id="KW-0560">Oxidoreductase</keyword>
<keyword evidence="4" id="KW-0812">Transmembrane</keyword>
<evidence type="ECO:0000256" key="5">
    <source>
        <dbReference type="ARBA" id="ARBA00022723"/>
    </source>
</evidence>